<feature type="compositionally biased region" description="Polar residues" evidence="4">
    <location>
        <begin position="430"/>
        <end position="472"/>
    </location>
</feature>
<dbReference type="InterPro" id="IPR025887">
    <property type="entry name" value="Glyco_hydro_31_N_dom"/>
</dbReference>
<evidence type="ECO:0000313" key="9">
    <source>
        <dbReference type="Proteomes" id="UP000799302"/>
    </source>
</evidence>
<dbReference type="Gene3D" id="3.20.20.80">
    <property type="entry name" value="Glycosidases"/>
    <property type="match status" value="1"/>
</dbReference>
<dbReference type="Pfam" id="PF01055">
    <property type="entry name" value="Glyco_hydro_31_2nd"/>
    <property type="match status" value="1"/>
</dbReference>
<evidence type="ECO:0000256" key="2">
    <source>
        <dbReference type="ARBA" id="ARBA00007806"/>
    </source>
</evidence>
<gene>
    <name evidence="8" type="ORF">BT63DRAFT_482846</name>
</gene>
<dbReference type="EMBL" id="MU004241">
    <property type="protein sequence ID" value="KAF2664944.1"/>
    <property type="molecule type" value="Genomic_DNA"/>
</dbReference>
<dbReference type="EC" id="3.2.1.20" evidence="3"/>
<comment type="similarity">
    <text evidence="2">Belongs to the glycosyl hydrolase 31 family.</text>
</comment>
<dbReference type="Pfam" id="PF21365">
    <property type="entry name" value="Glyco_hydro_31_3rd"/>
    <property type="match status" value="1"/>
</dbReference>
<dbReference type="PANTHER" id="PTHR22762:SF165">
    <property type="entry name" value="PUTATIVE (AFU_ORTHOLOGUE AFUA_1G06560)-RELATED"/>
    <property type="match status" value="1"/>
</dbReference>
<dbReference type="SUPFAM" id="SSF51445">
    <property type="entry name" value="(Trans)glycosidases"/>
    <property type="match status" value="1"/>
</dbReference>
<reference evidence="8" key="1">
    <citation type="journal article" date="2020" name="Stud. Mycol.">
        <title>101 Dothideomycetes genomes: a test case for predicting lifestyles and emergence of pathogens.</title>
        <authorList>
            <person name="Haridas S."/>
            <person name="Albert R."/>
            <person name="Binder M."/>
            <person name="Bloem J."/>
            <person name="Labutti K."/>
            <person name="Salamov A."/>
            <person name="Andreopoulos B."/>
            <person name="Baker S."/>
            <person name="Barry K."/>
            <person name="Bills G."/>
            <person name="Bluhm B."/>
            <person name="Cannon C."/>
            <person name="Castanera R."/>
            <person name="Culley D."/>
            <person name="Daum C."/>
            <person name="Ezra D."/>
            <person name="Gonzalez J."/>
            <person name="Henrissat B."/>
            <person name="Kuo A."/>
            <person name="Liang C."/>
            <person name="Lipzen A."/>
            <person name="Lutzoni F."/>
            <person name="Magnuson J."/>
            <person name="Mondo S."/>
            <person name="Nolan M."/>
            <person name="Ohm R."/>
            <person name="Pangilinan J."/>
            <person name="Park H.-J."/>
            <person name="Ramirez L."/>
            <person name="Alfaro M."/>
            <person name="Sun H."/>
            <person name="Tritt A."/>
            <person name="Yoshinaga Y."/>
            <person name="Zwiers L.-H."/>
            <person name="Turgeon B."/>
            <person name="Goodwin S."/>
            <person name="Spatafora J."/>
            <person name="Crous P."/>
            <person name="Grigoriev I."/>
        </authorList>
    </citation>
    <scope>NUCLEOTIDE SEQUENCE</scope>
    <source>
        <strain evidence="8">CBS 115976</strain>
    </source>
</reference>
<dbReference type="InterPro" id="IPR017853">
    <property type="entry name" value="GH"/>
</dbReference>
<dbReference type="InterPro" id="IPR048395">
    <property type="entry name" value="Glyco_hydro_31_C"/>
</dbReference>
<evidence type="ECO:0000313" key="8">
    <source>
        <dbReference type="EMBL" id="KAF2664944.1"/>
    </source>
</evidence>
<evidence type="ECO:0000259" key="7">
    <source>
        <dbReference type="Pfam" id="PF21365"/>
    </source>
</evidence>
<feature type="domain" description="Glycoside hydrolase family 31 N-terminal" evidence="6">
    <location>
        <begin position="922"/>
        <end position="1086"/>
    </location>
</feature>
<dbReference type="GO" id="GO:0005975">
    <property type="term" value="P:carbohydrate metabolic process"/>
    <property type="evidence" value="ECO:0007669"/>
    <property type="project" value="InterPro"/>
</dbReference>
<sequence length="1735" mass="194036">MATLLTDWIGPLIQRELLKTWQKLSTKATESAATEVSFTSWLPTELDSSSSPIYQVQPRLDRHRKTLTLIIRFGSEPESLQVREIYSFHHTKHRNYFSVSDGTTHVQAYVSKSGQEDLKTKHYKVKNLHIGNIIRLKVITVQFSLKQNPSEPSHIDPLFILQDFDSVVDQQPHVGNPKPIGLVSAIQELSERWAQFEHLNPIPRPRAILPLTPRPSSPLQVELLETIASDTAGEPDNPHKELAFAAHSALAAFQARQGLPEQAMAYPPKLSSNALDNWAHITKPSCHTAQTSPDQEQILESLTSWKKPPHGLRDVFLPGAIREQLYQDQETMQLEAARISKHSSKSHTDTDSDGDSTQESGHSDSDDGLPESSNTRNSKVDAVKDQDDDEDEDDEVLTQWTPSPTPVKPRPLHQHPEMKLPSDTDDGYSQVPSPVQVSPDSTAGGQPTNRTNKSANNLASRPKSLNTTSKNTDFVGFSMKKRPSPIPSTPSASRREFASPQSITQTLSDESNTSARNTVIPSTIEPSVRGRNNEVQSRHLKRPNEEQVDGPPKRSKITSVLKAPPKFDSTQERPTRRQPMQETDNRTLNHLKEQVKSRRASEPPSSRILATQASVASTPQGPMSAATFWSTPRAEREQMKPKATAPPRRISEYRPDNGPSPTQALSPSEVLREFRTTYPEYTGNLTQFTNTCVQMQKAKVAKYAWDDFIVRSFTEYRPYAAECTDNMEEPMTIAQFYADSDELKYARGVITKESLMAVYAIFHSMAGINEDMNYKSIGNTPKVSVIVYLQRRTASVANLLIETVLSTNDTAGNPGCLLTATYSNHGTLMYLSLIGDFRKYLAGSYCKLRIKLQRFEKAQYDHQLILASTSQPSSLSALQSVFELGTSSMAQYEVVPQDYELTSASESLLELESKSEGITIKFTFEAVRPSIFRTTFTTNKHTLPPHRSAKPLSTNLANIQPRLTQTSSSATITLPNTTASLDWTHTPILTIQDTKTKHIYHADLPHRSYALDGPGIAHYTTYRLGDLHAGLGEKAAPLDLSNRAFVLSATDSFGYDAYRTDPLYKHIPLLLTASADGVVGLFSTSHARGFYSIGSEMDGLWGRYKVYRQAHGGLEEYIIIGKTLSEVVTSYAEIVGYPKLVPRWAFGYIAGGMKYSMLDDPPAHEAVLDFADLLSEYDIPCSGFQLSSGYTVAETEPKTRNVFTWNGRRFPDPKGFVGEMREAGVRIIANVKPYVLRNHPEYERLEREGALFKMGRETAVARLWSAGGGESGEGSHVNFTSKAGFQWWYEGVKKLREVGIEVIWNDNNEYTIPNDGWECKLDNPAVEANGDESTRKDVGFWGRAIQTELMGKASHDALVDMDPNIRPFVLTRSATPGTMRYAASSWSGDNYTRWSSMQGANAITINAGLCLLQCYGHDCGGFEGPQPSPELLLRWIQYAVHSPRLAINCFKTSPKDNNVGDVIEPWMYPRITPLVRRAMKRRYELIPYTYSLHLQSHQFATPIQRWIGWGFEHDPEVWTEELKKGDNQYWFGDALLIGGVYQEGQTISDVYLPKSRPGSEARDYINLNAPFQEFQEGHWVTIKCDWKDSIPILARIGSAIPVGRPYQTLSPGEKTNPGHLAPDNYRGVEIFPPKQWAWDASPSDYVWYEDDGMAANPNIAEFRLAYGPSGVAEQDNLVVKLDIKANGFKPAWSELAIILPVGDQRDVFHNDKLAESYIHTDLSGNKKRAFKIPMS</sequence>
<evidence type="ECO:0000256" key="4">
    <source>
        <dbReference type="SAM" id="MobiDB-lite"/>
    </source>
</evidence>
<dbReference type="SUPFAM" id="SSF74650">
    <property type="entry name" value="Galactose mutarotase-like"/>
    <property type="match status" value="1"/>
</dbReference>
<comment type="catalytic activity">
    <reaction evidence="1">
        <text>Hydrolysis of terminal, non-reducing (1-&gt;4)-linked alpha-D-glucose residues with release of alpha-D-glucose.</text>
        <dbReference type="EC" id="3.2.1.20"/>
    </reaction>
</comment>
<organism evidence="8 9">
    <name type="scientific">Microthyrium microscopicum</name>
    <dbReference type="NCBI Taxonomy" id="703497"/>
    <lineage>
        <taxon>Eukaryota</taxon>
        <taxon>Fungi</taxon>
        <taxon>Dikarya</taxon>
        <taxon>Ascomycota</taxon>
        <taxon>Pezizomycotina</taxon>
        <taxon>Dothideomycetes</taxon>
        <taxon>Dothideomycetes incertae sedis</taxon>
        <taxon>Microthyriales</taxon>
        <taxon>Microthyriaceae</taxon>
        <taxon>Microthyrium</taxon>
    </lineage>
</organism>
<evidence type="ECO:0000256" key="3">
    <source>
        <dbReference type="ARBA" id="ARBA00012741"/>
    </source>
</evidence>
<dbReference type="Gene3D" id="2.60.40.1760">
    <property type="entry name" value="glycosyl hydrolase (family 31)"/>
    <property type="match status" value="1"/>
</dbReference>
<evidence type="ECO:0000259" key="6">
    <source>
        <dbReference type="Pfam" id="PF13802"/>
    </source>
</evidence>
<feature type="compositionally biased region" description="Basic and acidic residues" evidence="4">
    <location>
        <begin position="583"/>
        <end position="601"/>
    </location>
</feature>
<dbReference type="PANTHER" id="PTHR22762">
    <property type="entry name" value="ALPHA-GLUCOSIDASE"/>
    <property type="match status" value="1"/>
</dbReference>
<name>A0A6A6U1X2_9PEZI</name>
<protein>
    <recommendedName>
        <fullName evidence="3">alpha-glucosidase</fullName>
        <ecNumber evidence="3">3.2.1.20</ecNumber>
    </recommendedName>
</protein>
<feature type="domain" description="Glycoside hydrolase family 31 TIM barrel" evidence="5">
    <location>
        <begin position="1138"/>
        <end position="1492"/>
    </location>
</feature>
<dbReference type="Pfam" id="PF13802">
    <property type="entry name" value="Gal_mutarotas_2"/>
    <property type="match status" value="1"/>
</dbReference>
<dbReference type="GO" id="GO:0004558">
    <property type="term" value="F:alpha-1,4-glucosidase activity"/>
    <property type="evidence" value="ECO:0007669"/>
    <property type="project" value="UniProtKB-EC"/>
</dbReference>
<dbReference type="GO" id="GO:0030246">
    <property type="term" value="F:carbohydrate binding"/>
    <property type="evidence" value="ECO:0007669"/>
    <property type="project" value="InterPro"/>
</dbReference>
<feature type="compositionally biased region" description="Polar residues" evidence="4">
    <location>
        <begin position="608"/>
        <end position="621"/>
    </location>
</feature>
<feature type="compositionally biased region" description="Acidic residues" evidence="4">
    <location>
        <begin position="386"/>
        <end position="396"/>
    </location>
</feature>
<keyword evidence="9" id="KW-1185">Reference proteome</keyword>
<dbReference type="OrthoDB" id="1334205at2759"/>
<evidence type="ECO:0000259" key="5">
    <source>
        <dbReference type="Pfam" id="PF01055"/>
    </source>
</evidence>
<dbReference type="Proteomes" id="UP000799302">
    <property type="component" value="Unassembled WGS sequence"/>
</dbReference>
<evidence type="ECO:0000256" key="1">
    <source>
        <dbReference type="ARBA" id="ARBA00001657"/>
    </source>
</evidence>
<dbReference type="InterPro" id="IPR000322">
    <property type="entry name" value="Glyco_hydro_31_TIM"/>
</dbReference>
<feature type="domain" description="Glycosyl hydrolase family 31 C-terminal" evidence="7">
    <location>
        <begin position="1501"/>
        <end position="1600"/>
    </location>
</feature>
<feature type="region of interest" description="Disordered" evidence="4">
    <location>
        <begin position="337"/>
        <end position="666"/>
    </location>
</feature>
<dbReference type="InterPro" id="IPR011013">
    <property type="entry name" value="Gal_mutarotase_sf_dom"/>
</dbReference>
<proteinExistence type="inferred from homology"/>
<accession>A0A6A6U1X2</accession>
<dbReference type="CDD" id="cd14752">
    <property type="entry name" value="GH31_N"/>
    <property type="match status" value="1"/>
</dbReference>
<feature type="compositionally biased region" description="Polar residues" evidence="4">
    <location>
        <begin position="499"/>
        <end position="525"/>
    </location>
</feature>